<comment type="caution">
    <text evidence="2">The sequence shown here is derived from an EMBL/GenBank/DDBJ whole genome shotgun (WGS) entry which is preliminary data.</text>
</comment>
<evidence type="ECO:0000313" key="2">
    <source>
        <dbReference type="EMBL" id="MDR6270097.1"/>
    </source>
</evidence>
<dbReference type="Proteomes" id="UP001185069">
    <property type="component" value="Unassembled WGS sequence"/>
</dbReference>
<keyword evidence="3" id="KW-1185">Reference proteome</keyword>
<proteinExistence type="predicted"/>
<gene>
    <name evidence="2" type="ORF">JOE69_002335</name>
</gene>
<name>A0ABU1JCE0_9MICC</name>
<evidence type="ECO:0000259" key="1">
    <source>
        <dbReference type="Pfam" id="PF13338"/>
    </source>
</evidence>
<feature type="domain" description="AbiEi antitoxin N-terminal" evidence="1">
    <location>
        <begin position="18"/>
        <end position="50"/>
    </location>
</feature>
<dbReference type="Pfam" id="PF13338">
    <property type="entry name" value="AbiEi_4"/>
    <property type="match status" value="1"/>
</dbReference>
<reference evidence="2 3" key="1">
    <citation type="submission" date="2023-07" db="EMBL/GenBank/DDBJ databases">
        <title>Sequencing the genomes of 1000 actinobacteria strains.</title>
        <authorList>
            <person name="Klenk H.-P."/>
        </authorList>
    </citation>
    <scope>NUCLEOTIDE SEQUENCE [LARGE SCALE GENOMIC DNA]</scope>
    <source>
        <strain evidence="2 3">DSM 14555</strain>
    </source>
</reference>
<dbReference type="InterPro" id="IPR025159">
    <property type="entry name" value="AbiEi_N"/>
</dbReference>
<accession>A0ABU1JCE0</accession>
<organism evidence="2 3">
    <name type="scientific">Arthrobacter russicus</name>
    <dbReference type="NCBI Taxonomy" id="172040"/>
    <lineage>
        <taxon>Bacteria</taxon>
        <taxon>Bacillati</taxon>
        <taxon>Actinomycetota</taxon>
        <taxon>Actinomycetes</taxon>
        <taxon>Micrococcales</taxon>
        <taxon>Micrococcaceae</taxon>
        <taxon>Arthrobacter</taxon>
    </lineage>
</organism>
<protein>
    <recommendedName>
        <fullName evidence="1">AbiEi antitoxin N-terminal domain-containing protein</fullName>
    </recommendedName>
</protein>
<evidence type="ECO:0000313" key="3">
    <source>
        <dbReference type="Proteomes" id="UP001185069"/>
    </source>
</evidence>
<dbReference type="RefSeq" id="WP_309798927.1">
    <property type="nucleotide sequence ID" value="NZ_BAAAHY010000005.1"/>
</dbReference>
<dbReference type="EMBL" id="JAVDQF010000001">
    <property type="protein sequence ID" value="MDR6270097.1"/>
    <property type="molecule type" value="Genomic_DNA"/>
</dbReference>
<sequence>MADPVAVLNRMAGCGRWRDLLLAGVPESALRRAVESGAVVRHGSGVYALPGTSRQRIAVYRAAGVPACLNAAQDRGWWILQPPTTPHIAVDHGRPVPEVVKHRSRLPLSALDIVLQVLHCAPELDALVVLCSAIRTKEVSIQEVAQRLCGQRSAKARSILQRFDPHSESVLEVAARFQLENAGFIVASQVYLPGLGRMDQLIDGVLALELMGKEFHLSAAAFEEDLRRFNQYTVSGVPVLRVGYAQVIYRPAEFIALVRQALATISATGSH</sequence>